<reference evidence="1 2" key="1">
    <citation type="submission" date="2019-05" db="EMBL/GenBank/DDBJ databases">
        <title>Another draft genome of Portunus trituberculatus and its Hox gene families provides insights of decapod evolution.</title>
        <authorList>
            <person name="Jeong J.-H."/>
            <person name="Song I."/>
            <person name="Kim S."/>
            <person name="Choi T."/>
            <person name="Kim D."/>
            <person name="Ryu S."/>
            <person name="Kim W."/>
        </authorList>
    </citation>
    <scope>NUCLEOTIDE SEQUENCE [LARGE SCALE GENOMIC DNA]</scope>
    <source>
        <tissue evidence="1">Muscle</tissue>
    </source>
</reference>
<dbReference type="Proteomes" id="UP000324222">
    <property type="component" value="Unassembled WGS sequence"/>
</dbReference>
<comment type="caution">
    <text evidence="1">The sequence shown here is derived from an EMBL/GenBank/DDBJ whole genome shotgun (WGS) entry which is preliminary data.</text>
</comment>
<organism evidence="1 2">
    <name type="scientific">Portunus trituberculatus</name>
    <name type="common">Swimming crab</name>
    <name type="synonym">Neptunus trituberculatus</name>
    <dbReference type="NCBI Taxonomy" id="210409"/>
    <lineage>
        <taxon>Eukaryota</taxon>
        <taxon>Metazoa</taxon>
        <taxon>Ecdysozoa</taxon>
        <taxon>Arthropoda</taxon>
        <taxon>Crustacea</taxon>
        <taxon>Multicrustacea</taxon>
        <taxon>Malacostraca</taxon>
        <taxon>Eumalacostraca</taxon>
        <taxon>Eucarida</taxon>
        <taxon>Decapoda</taxon>
        <taxon>Pleocyemata</taxon>
        <taxon>Brachyura</taxon>
        <taxon>Eubrachyura</taxon>
        <taxon>Portunoidea</taxon>
        <taxon>Portunidae</taxon>
        <taxon>Portuninae</taxon>
        <taxon>Portunus</taxon>
    </lineage>
</organism>
<name>A0A5B7IP85_PORTR</name>
<protein>
    <submittedName>
        <fullName evidence="1">Uncharacterized protein</fullName>
    </submittedName>
</protein>
<dbReference type="AlphaFoldDB" id="A0A5B7IP85"/>
<accession>A0A5B7IP85</accession>
<gene>
    <name evidence="1" type="ORF">E2C01_081226</name>
</gene>
<dbReference type="EMBL" id="VSRR010071325">
    <property type="protein sequence ID" value="MPC86400.1"/>
    <property type="molecule type" value="Genomic_DNA"/>
</dbReference>
<evidence type="ECO:0000313" key="1">
    <source>
        <dbReference type="EMBL" id="MPC86400.1"/>
    </source>
</evidence>
<keyword evidence="2" id="KW-1185">Reference proteome</keyword>
<sequence>MEARWWHCYGFLVPLVSVNNIHLHFESKRLLGLLRNARPHCRAFWW</sequence>
<proteinExistence type="predicted"/>
<evidence type="ECO:0000313" key="2">
    <source>
        <dbReference type="Proteomes" id="UP000324222"/>
    </source>
</evidence>